<accession>B6JC47</accession>
<feature type="region of interest" description="Disordered" evidence="1">
    <location>
        <begin position="25"/>
        <end position="49"/>
    </location>
</feature>
<dbReference type="OrthoDB" id="8456152at2"/>
<evidence type="ECO:0000256" key="1">
    <source>
        <dbReference type="SAM" id="MobiDB-lite"/>
    </source>
</evidence>
<gene>
    <name evidence="3" type="ordered locus">OCA5_c28370</name>
</gene>
<reference evidence="3 4" key="1">
    <citation type="journal article" date="2011" name="J. Bacteriol.">
        <title>Complete genome sequences of the chemolithoautotrophic Oligotropha carboxidovorans strains OM4 and OM5.</title>
        <authorList>
            <person name="Volland S."/>
            <person name="Rachinger M."/>
            <person name="Strittmatter A."/>
            <person name="Daniel R."/>
            <person name="Gottschalk G."/>
            <person name="Meyer O."/>
        </authorList>
    </citation>
    <scope>NUCLEOTIDE SEQUENCE [LARGE SCALE GENOMIC DNA]</scope>
    <source>
        <strain evidence="4">ATCC 49405 / DSM 1227 / KCTC 32145 / OM5</strain>
    </source>
</reference>
<dbReference type="eggNOG" id="ENOG5032F2C">
    <property type="taxonomic scope" value="Bacteria"/>
</dbReference>
<keyword evidence="4" id="KW-1185">Reference proteome</keyword>
<dbReference type="HOGENOM" id="CLU_2285442_0_0_5"/>
<dbReference type="EMBL" id="CP002826">
    <property type="protein sequence ID" value="AEI07529.1"/>
    <property type="molecule type" value="Genomic_DNA"/>
</dbReference>
<evidence type="ECO:0000313" key="3">
    <source>
        <dbReference type="EMBL" id="AEI07529.1"/>
    </source>
</evidence>
<dbReference type="PATRIC" id="fig|504832.7.peg.2994"/>
<evidence type="ECO:0000256" key="2">
    <source>
        <dbReference type="SAM" id="SignalP"/>
    </source>
</evidence>
<feature type="chain" id="PRO_5002844620" evidence="2">
    <location>
        <begin position="23"/>
        <end position="118"/>
    </location>
</feature>
<dbReference type="KEGG" id="ocg:OCA5_c28370"/>
<evidence type="ECO:0000313" key="4">
    <source>
        <dbReference type="Proteomes" id="UP000007730"/>
    </source>
</evidence>
<proteinExistence type="predicted"/>
<dbReference type="Proteomes" id="UP000007730">
    <property type="component" value="Chromosome"/>
</dbReference>
<feature type="signal peptide" evidence="2">
    <location>
        <begin position="1"/>
        <end position="22"/>
    </location>
</feature>
<dbReference type="AlphaFoldDB" id="B6JC47"/>
<dbReference type="RefSeq" id="WP_012562293.1">
    <property type="nucleotide sequence ID" value="NC_011386.1"/>
</dbReference>
<organism evidence="3 4">
    <name type="scientific">Afipia carboxidovorans (strain ATCC 49405 / DSM 1227 / KCTC 32145 / OM5)</name>
    <name type="common">Oligotropha carboxidovorans</name>
    <dbReference type="NCBI Taxonomy" id="504832"/>
    <lineage>
        <taxon>Bacteria</taxon>
        <taxon>Pseudomonadati</taxon>
        <taxon>Pseudomonadota</taxon>
        <taxon>Alphaproteobacteria</taxon>
        <taxon>Hyphomicrobiales</taxon>
        <taxon>Nitrobacteraceae</taxon>
        <taxon>Afipia</taxon>
    </lineage>
</organism>
<name>B6JC47_AFIC5</name>
<dbReference type="STRING" id="504832.OCA5_c28370"/>
<keyword evidence="2" id="KW-0732">Signal</keyword>
<dbReference type="KEGG" id="oca:OCAR_5129"/>
<sequence length="118" mass="12637">MQHFRIVMLALAVMLTASLAHAECMLPLPPDPPARAQNDGSVEPSVHAPPPRCLQWSDRCVQCRKGDDGAVLCSNIGPACQPDTVQCIQTAPDDEPKADPKADPDADRKTETGPRTSP</sequence>
<feature type="compositionally biased region" description="Basic and acidic residues" evidence="1">
    <location>
        <begin position="94"/>
        <end position="112"/>
    </location>
</feature>
<protein>
    <submittedName>
        <fullName evidence="3">Uncharacterized protein</fullName>
    </submittedName>
</protein>
<feature type="region of interest" description="Disordered" evidence="1">
    <location>
        <begin position="87"/>
        <end position="118"/>
    </location>
</feature>